<gene>
    <name evidence="2" type="ORF">DH2020_023779</name>
</gene>
<reference evidence="2 3" key="1">
    <citation type="journal article" date="2021" name="Comput. Struct. Biotechnol. J.">
        <title>De novo genome assembly of the potent medicinal plant Rehmannia glutinosa using nanopore technology.</title>
        <authorList>
            <person name="Ma L."/>
            <person name="Dong C."/>
            <person name="Song C."/>
            <person name="Wang X."/>
            <person name="Zheng X."/>
            <person name="Niu Y."/>
            <person name="Chen S."/>
            <person name="Feng W."/>
        </authorList>
    </citation>
    <scope>NUCLEOTIDE SEQUENCE [LARGE SCALE GENOMIC DNA]</scope>
    <source>
        <strain evidence="2">DH-2019</strain>
    </source>
</reference>
<dbReference type="PANTHER" id="PTHR37389">
    <property type="entry name" value="NODULIN-24"/>
    <property type="match status" value="1"/>
</dbReference>
<evidence type="ECO:0000313" key="3">
    <source>
        <dbReference type="Proteomes" id="UP001318860"/>
    </source>
</evidence>
<dbReference type="Proteomes" id="UP001318860">
    <property type="component" value="Unassembled WGS sequence"/>
</dbReference>
<sequence length="132" mass="13041">MGSKVIVFLVLFLATVLLISSQAAARDLAETSETVDSLKIWLLVAINSANEVDQYGGGYGGGGRGGYGGGRGGYGGGRGGYGGGRGGYGGGRGGRGGYGGGGCRHGCCGRGFNGGCRCCSYAGEKVDAEPQN</sequence>
<evidence type="ECO:0000313" key="2">
    <source>
        <dbReference type="EMBL" id="KAK6143431.1"/>
    </source>
</evidence>
<keyword evidence="3" id="KW-1185">Reference proteome</keyword>
<name>A0ABR0W9V9_REHGL</name>
<dbReference type="EMBL" id="JABTTQ020000013">
    <property type="protein sequence ID" value="KAK6143431.1"/>
    <property type="molecule type" value="Genomic_DNA"/>
</dbReference>
<feature type="chain" id="PRO_5045121903" description="Glycine-rich protein" evidence="1">
    <location>
        <begin position="26"/>
        <end position="132"/>
    </location>
</feature>
<evidence type="ECO:0000256" key="1">
    <source>
        <dbReference type="SAM" id="SignalP"/>
    </source>
</evidence>
<keyword evidence="1" id="KW-0732">Signal</keyword>
<protein>
    <recommendedName>
        <fullName evidence="4">Glycine-rich protein</fullName>
    </recommendedName>
</protein>
<comment type="caution">
    <text evidence="2">The sequence shown here is derived from an EMBL/GenBank/DDBJ whole genome shotgun (WGS) entry which is preliminary data.</text>
</comment>
<dbReference type="InterPro" id="IPR010800">
    <property type="entry name" value="GRP"/>
</dbReference>
<dbReference type="PANTHER" id="PTHR37389:SF40">
    <property type="entry name" value="NODULIN-24"/>
    <property type="match status" value="1"/>
</dbReference>
<organism evidence="2 3">
    <name type="scientific">Rehmannia glutinosa</name>
    <name type="common">Chinese foxglove</name>
    <dbReference type="NCBI Taxonomy" id="99300"/>
    <lineage>
        <taxon>Eukaryota</taxon>
        <taxon>Viridiplantae</taxon>
        <taxon>Streptophyta</taxon>
        <taxon>Embryophyta</taxon>
        <taxon>Tracheophyta</taxon>
        <taxon>Spermatophyta</taxon>
        <taxon>Magnoliopsida</taxon>
        <taxon>eudicotyledons</taxon>
        <taxon>Gunneridae</taxon>
        <taxon>Pentapetalae</taxon>
        <taxon>asterids</taxon>
        <taxon>lamiids</taxon>
        <taxon>Lamiales</taxon>
        <taxon>Orobanchaceae</taxon>
        <taxon>Rehmannieae</taxon>
        <taxon>Rehmannia</taxon>
    </lineage>
</organism>
<evidence type="ECO:0008006" key="4">
    <source>
        <dbReference type="Google" id="ProtNLM"/>
    </source>
</evidence>
<accession>A0ABR0W9V9</accession>
<proteinExistence type="predicted"/>
<feature type="signal peptide" evidence="1">
    <location>
        <begin position="1"/>
        <end position="25"/>
    </location>
</feature>